<proteinExistence type="predicted"/>
<accession>A0A075H5W2</accession>
<organism evidence="1">
    <name type="scientific">uncultured marine thaumarchaeote KM3_46_E07</name>
    <dbReference type="NCBI Taxonomy" id="1456159"/>
    <lineage>
        <taxon>Archaea</taxon>
        <taxon>Nitrososphaerota</taxon>
        <taxon>environmental samples</taxon>
    </lineage>
</organism>
<protein>
    <submittedName>
        <fullName evidence="1">Transcriptional regulator</fullName>
    </submittedName>
</protein>
<sequence>MVNRVTEMIAGYTTKGILQNILWRKLKLSSRDGSRLALKLERMGNITREKILENGRWTYLLLIKKIPISTKSIENAPCLVCPVEGKCSTDGEISPKTCVYIEDWVLTELKTKKSHETD</sequence>
<name>A0A075H5W2_9ARCH</name>
<reference evidence="1" key="1">
    <citation type="journal article" date="2014" name="Genome Biol. Evol.">
        <title>Pangenome evidence for extensive interdomain horizontal transfer affecting lineage core and shell genes in uncultured planktonic thaumarchaeota and euryarchaeota.</title>
        <authorList>
            <person name="Deschamps P."/>
            <person name="Zivanovic Y."/>
            <person name="Moreira D."/>
            <person name="Rodriguez-Valera F."/>
            <person name="Lopez-Garcia P."/>
        </authorList>
    </citation>
    <scope>NUCLEOTIDE SEQUENCE</scope>
</reference>
<evidence type="ECO:0000313" key="1">
    <source>
        <dbReference type="EMBL" id="AIF10500.1"/>
    </source>
</evidence>
<dbReference type="EMBL" id="KF900893">
    <property type="protein sequence ID" value="AIF10500.1"/>
    <property type="molecule type" value="Genomic_DNA"/>
</dbReference>
<dbReference type="AlphaFoldDB" id="A0A075H5W2"/>